<accession>A0A816FUV8</accession>
<dbReference type="Proteomes" id="UP000663832">
    <property type="component" value="Unassembled WGS sequence"/>
</dbReference>
<name>A0A816FUV8_9BILA</name>
<protein>
    <submittedName>
        <fullName evidence="3">Uncharacterized protein</fullName>
    </submittedName>
</protein>
<proteinExistence type="predicted"/>
<evidence type="ECO:0000313" key="4">
    <source>
        <dbReference type="Proteomes" id="UP000663832"/>
    </source>
</evidence>
<evidence type="ECO:0000256" key="1">
    <source>
        <dbReference type="SAM" id="MobiDB-lite"/>
    </source>
</evidence>
<dbReference type="EMBL" id="CAJNOM010005827">
    <property type="protein sequence ID" value="CAF1666363.1"/>
    <property type="molecule type" value="Genomic_DNA"/>
</dbReference>
<feature type="region of interest" description="Disordered" evidence="1">
    <location>
        <begin position="1"/>
        <end position="61"/>
    </location>
</feature>
<sequence>SAQATASPPQEKRLPRVVISNDYDLPDRDRHDRCYCDCDDDDLDDDDDDLLLGHSGDGQRR</sequence>
<organism evidence="3 4">
    <name type="scientific">Adineta steineri</name>
    <dbReference type="NCBI Taxonomy" id="433720"/>
    <lineage>
        <taxon>Eukaryota</taxon>
        <taxon>Metazoa</taxon>
        <taxon>Spiralia</taxon>
        <taxon>Gnathifera</taxon>
        <taxon>Rotifera</taxon>
        <taxon>Eurotatoria</taxon>
        <taxon>Bdelloidea</taxon>
        <taxon>Adinetida</taxon>
        <taxon>Adinetidae</taxon>
        <taxon>Adineta</taxon>
    </lineage>
</organism>
<gene>
    <name evidence="2" type="ORF">BJG266_LOCUS47261</name>
    <name evidence="3" type="ORF">QVE165_LOCUS64296</name>
</gene>
<feature type="compositionally biased region" description="Acidic residues" evidence="1">
    <location>
        <begin position="37"/>
        <end position="50"/>
    </location>
</feature>
<dbReference type="Proteomes" id="UP000663877">
    <property type="component" value="Unassembled WGS sequence"/>
</dbReference>
<keyword evidence="4" id="KW-1185">Reference proteome</keyword>
<comment type="caution">
    <text evidence="3">The sequence shown here is derived from an EMBL/GenBank/DDBJ whole genome shotgun (WGS) entry which is preliminary data.</text>
</comment>
<evidence type="ECO:0000313" key="2">
    <source>
        <dbReference type="EMBL" id="CAF1564974.1"/>
    </source>
</evidence>
<feature type="non-terminal residue" evidence="3">
    <location>
        <position position="1"/>
    </location>
</feature>
<evidence type="ECO:0000313" key="3">
    <source>
        <dbReference type="EMBL" id="CAF1666363.1"/>
    </source>
</evidence>
<dbReference type="AlphaFoldDB" id="A0A816FUV8"/>
<reference evidence="3" key="1">
    <citation type="submission" date="2021-02" db="EMBL/GenBank/DDBJ databases">
        <authorList>
            <person name="Nowell W R."/>
        </authorList>
    </citation>
    <scope>NUCLEOTIDE SEQUENCE</scope>
</reference>
<feature type="compositionally biased region" description="Basic and acidic residues" evidence="1">
    <location>
        <begin position="25"/>
        <end position="36"/>
    </location>
</feature>
<dbReference type="EMBL" id="CAJNOI010005423">
    <property type="protein sequence ID" value="CAF1564974.1"/>
    <property type="molecule type" value="Genomic_DNA"/>
</dbReference>